<reference evidence="2 3" key="1">
    <citation type="submission" date="2022-01" db="EMBL/GenBank/DDBJ databases">
        <authorList>
            <person name="Xiong W."/>
            <person name="Schranz E."/>
        </authorList>
    </citation>
    <scope>NUCLEOTIDE SEQUENCE [LARGE SCALE GENOMIC DNA]</scope>
</reference>
<dbReference type="Proteomes" id="UP001157418">
    <property type="component" value="Unassembled WGS sequence"/>
</dbReference>
<gene>
    <name evidence="2" type="ORF">LVIROSA_LOCUS1194</name>
</gene>
<accession>A0AAU9LNH1</accession>
<feature type="region of interest" description="Disordered" evidence="1">
    <location>
        <begin position="63"/>
        <end position="101"/>
    </location>
</feature>
<name>A0AAU9LNH1_9ASTR</name>
<comment type="caution">
    <text evidence="2">The sequence shown here is derived from an EMBL/GenBank/DDBJ whole genome shotgun (WGS) entry which is preliminary data.</text>
</comment>
<organism evidence="2 3">
    <name type="scientific">Lactuca virosa</name>
    <dbReference type="NCBI Taxonomy" id="75947"/>
    <lineage>
        <taxon>Eukaryota</taxon>
        <taxon>Viridiplantae</taxon>
        <taxon>Streptophyta</taxon>
        <taxon>Embryophyta</taxon>
        <taxon>Tracheophyta</taxon>
        <taxon>Spermatophyta</taxon>
        <taxon>Magnoliopsida</taxon>
        <taxon>eudicotyledons</taxon>
        <taxon>Gunneridae</taxon>
        <taxon>Pentapetalae</taxon>
        <taxon>asterids</taxon>
        <taxon>campanulids</taxon>
        <taxon>Asterales</taxon>
        <taxon>Asteraceae</taxon>
        <taxon>Cichorioideae</taxon>
        <taxon>Cichorieae</taxon>
        <taxon>Lactucinae</taxon>
        <taxon>Lactuca</taxon>
    </lineage>
</organism>
<evidence type="ECO:0000313" key="2">
    <source>
        <dbReference type="EMBL" id="CAH1413224.1"/>
    </source>
</evidence>
<feature type="compositionally biased region" description="Gly residues" evidence="1">
    <location>
        <begin position="63"/>
        <end position="85"/>
    </location>
</feature>
<evidence type="ECO:0000313" key="3">
    <source>
        <dbReference type="Proteomes" id="UP001157418"/>
    </source>
</evidence>
<dbReference type="EMBL" id="CAKMRJ010000001">
    <property type="protein sequence ID" value="CAH1413224.1"/>
    <property type="molecule type" value="Genomic_DNA"/>
</dbReference>
<evidence type="ECO:0000256" key="1">
    <source>
        <dbReference type="SAM" id="MobiDB-lite"/>
    </source>
</evidence>
<proteinExistence type="predicted"/>
<feature type="compositionally biased region" description="Basic and acidic residues" evidence="1">
    <location>
        <begin position="88"/>
        <end position="101"/>
    </location>
</feature>
<protein>
    <submittedName>
        <fullName evidence="2">Uncharacterized protein</fullName>
    </submittedName>
</protein>
<dbReference type="AlphaFoldDB" id="A0AAU9LNH1"/>
<keyword evidence="3" id="KW-1185">Reference proteome</keyword>
<sequence length="101" mass="10952">MVKVLDKGTPKSLGDSRSLLMKLDTGGVALCRRRGTPPTGCRWKASERRGSTGWVSLESAGWRGGAGRRSEVGGVGAKRNVGGGRSCQRRELRRRERVLSK</sequence>